<gene>
    <name evidence="1" type="ORF">FTRO_0011090</name>
</gene>
<dbReference type="GO" id="GO:0016740">
    <property type="term" value="F:transferase activity"/>
    <property type="evidence" value="ECO:0007669"/>
    <property type="project" value="UniProtKB-KW"/>
</dbReference>
<protein>
    <submittedName>
        <fullName evidence="1">RibT protein, riboflavin biosynthesis acetyltransferase (GNAT) family</fullName>
    </submittedName>
</protein>
<reference evidence="1" key="1">
    <citation type="journal article" date="2015" name="BMC Genomics">
        <title>Comparative genomics of Fructobacillus spp. and Leuconostoc spp. reveals niche-specific evolution of Fructobacillus spp.</title>
        <authorList>
            <person name="Endo A."/>
            <person name="Tanizawa Y."/>
            <person name="Tanaka N."/>
            <person name="Maeno S."/>
            <person name="Kumar H."/>
            <person name="Shiwa Y."/>
            <person name="Okada S."/>
            <person name="Yoshikawa H."/>
            <person name="Dicks L."/>
            <person name="Nakagawa J."/>
            <person name="Arita M."/>
        </authorList>
    </citation>
    <scope>NUCLEOTIDE SEQUENCE [LARGE SCALE GENOMIC DNA]</scope>
    <source>
        <strain evidence="1">F214-1</strain>
    </source>
</reference>
<dbReference type="AlphaFoldDB" id="A0A3F3GYA2"/>
<keyword evidence="1" id="KW-0808">Transferase</keyword>
<dbReference type="STRING" id="709323.GCA_001047135_00110"/>
<sequence>MLISTRPDDEKTVMGLFSLLPEYKNLDHMKLVLNLYQQPKMELFFWQPDQQDLINGLLGFERYKDNVLVVRHLILTPGAPKKATHAQMLTDLQELNPDYTVMGTLSTQTYIDKWRKHYSKPKSHN</sequence>
<name>A0A3F3GYA2_9LACO</name>
<evidence type="ECO:0000313" key="1">
    <source>
        <dbReference type="EMBL" id="GAP03566.1"/>
    </source>
</evidence>
<dbReference type="EMBL" id="DF968078">
    <property type="protein sequence ID" value="GAP03566.1"/>
    <property type="molecule type" value="Genomic_DNA"/>
</dbReference>
<organism evidence="1">
    <name type="scientific">Fructobacillus tropaeoli</name>
    <dbReference type="NCBI Taxonomy" id="709323"/>
    <lineage>
        <taxon>Bacteria</taxon>
        <taxon>Bacillati</taxon>
        <taxon>Bacillota</taxon>
        <taxon>Bacilli</taxon>
        <taxon>Lactobacillales</taxon>
        <taxon>Lactobacillaceae</taxon>
        <taxon>Fructobacillus</taxon>
    </lineage>
</organism>
<accession>A0A3F3GYA2</accession>
<dbReference type="Proteomes" id="UP000064514">
    <property type="component" value="Unassembled WGS sequence"/>
</dbReference>
<dbReference type="RefSeq" id="WP_059393095.1">
    <property type="nucleotide sequence ID" value="NZ_DF968078.1"/>
</dbReference>
<proteinExistence type="predicted"/>